<keyword evidence="2 5" id="KW-0812">Transmembrane</keyword>
<proteinExistence type="inferred from homology"/>
<reference evidence="6 7" key="1">
    <citation type="submission" date="2019-07" db="EMBL/GenBank/DDBJ databases">
        <authorList>
            <person name="Li J."/>
        </authorList>
    </citation>
    <scope>NUCLEOTIDE SEQUENCE [LARGE SCALE GENOMIC DNA]</scope>
    <source>
        <strain evidence="6 7">TKL69</strain>
    </source>
</reference>
<evidence type="ECO:0000256" key="2">
    <source>
        <dbReference type="ARBA" id="ARBA00022692"/>
    </source>
</evidence>
<keyword evidence="7" id="KW-1185">Reference proteome</keyword>
<evidence type="ECO:0000313" key="6">
    <source>
        <dbReference type="EMBL" id="QDP39765.1"/>
    </source>
</evidence>
<evidence type="ECO:0000313" key="7">
    <source>
        <dbReference type="Proteomes" id="UP000315215"/>
    </source>
</evidence>
<keyword evidence="3 5" id="KW-1133">Transmembrane helix</keyword>
<protein>
    <recommendedName>
        <fullName evidence="5">UPF0344 protein FN924_06005</fullName>
    </recommendedName>
</protein>
<dbReference type="GO" id="GO:0005886">
    <property type="term" value="C:plasma membrane"/>
    <property type="evidence" value="ECO:0007669"/>
    <property type="project" value="UniProtKB-SubCell"/>
</dbReference>
<keyword evidence="4 5" id="KW-0472">Membrane</keyword>
<feature type="transmembrane region" description="Helical" evidence="5">
    <location>
        <begin position="6"/>
        <end position="25"/>
    </location>
</feature>
<evidence type="ECO:0000256" key="5">
    <source>
        <dbReference type="HAMAP-Rule" id="MF_01536"/>
    </source>
</evidence>
<keyword evidence="1 5" id="KW-1003">Cell membrane</keyword>
<dbReference type="Proteomes" id="UP000315215">
    <property type="component" value="Chromosome"/>
</dbReference>
<comment type="subcellular location">
    <subcellularLocation>
        <location evidence="5">Cell membrane</location>
        <topology evidence="5">Multi-pass membrane protein</topology>
    </subcellularLocation>
</comment>
<dbReference type="KEGG" id="aqt:FN924_06005"/>
<evidence type="ECO:0000256" key="4">
    <source>
        <dbReference type="ARBA" id="ARBA00023136"/>
    </source>
</evidence>
<dbReference type="OrthoDB" id="2365314at2"/>
<dbReference type="InterPro" id="IPR010899">
    <property type="entry name" value="UPF0344"/>
</dbReference>
<dbReference type="AlphaFoldDB" id="A0A516KEC7"/>
<name>A0A516KEC7_9BACI</name>
<dbReference type="RefSeq" id="WP_143892668.1">
    <property type="nucleotide sequence ID" value="NZ_CP041666.1"/>
</dbReference>
<organism evidence="6 7">
    <name type="scientific">Radiobacillus deserti</name>
    <dbReference type="NCBI Taxonomy" id="2594883"/>
    <lineage>
        <taxon>Bacteria</taxon>
        <taxon>Bacillati</taxon>
        <taxon>Bacillota</taxon>
        <taxon>Bacilli</taxon>
        <taxon>Bacillales</taxon>
        <taxon>Bacillaceae</taxon>
        <taxon>Radiobacillus</taxon>
    </lineage>
</organism>
<feature type="transmembrane region" description="Helical" evidence="5">
    <location>
        <begin position="37"/>
        <end position="55"/>
    </location>
</feature>
<dbReference type="EMBL" id="CP041666">
    <property type="protein sequence ID" value="QDP39765.1"/>
    <property type="molecule type" value="Genomic_DNA"/>
</dbReference>
<accession>A0A516KEC7</accession>
<dbReference type="HAMAP" id="MF_01536">
    <property type="entry name" value="UPF0344"/>
    <property type="match status" value="1"/>
</dbReference>
<gene>
    <name evidence="6" type="ORF">FN924_06005</name>
</gene>
<sequence>MNTHLHITSWVLAIILLLVALSFYKKDNQKAGKMVHMILRLDYLLILYSGGALLTDYFETGAMLPEVITKLLAGIWVIGAVEMILMKTAKEKPARGAWIQFAIAFVLVLALGFGRLPLGVHLF</sequence>
<evidence type="ECO:0000256" key="1">
    <source>
        <dbReference type="ARBA" id="ARBA00022475"/>
    </source>
</evidence>
<comment type="similarity">
    <text evidence="5">Belongs to the UPF0344 family.</text>
</comment>
<evidence type="ECO:0000256" key="3">
    <source>
        <dbReference type="ARBA" id="ARBA00022989"/>
    </source>
</evidence>
<feature type="transmembrane region" description="Helical" evidence="5">
    <location>
        <begin position="97"/>
        <end position="118"/>
    </location>
</feature>
<feature type="transmembrane region" description="Helical" evidence="5">
    <location>
        <begin position="67"/>
        <end position="85"/>
    </location>
</feature>
<dbReference type="Pfam" id="PF07457">
    <property type="entry name" value="DUF1516"/>
    <property type="match status" value="1"/>
</dbReference>